<comment type="caution">
    <text evidence="2">The sequence shown here is derived from an EMBL/GenBank/DDBJ whole genome shotgun (WGS) entry which is preliminary data.</text>
</comment>
<sequence length="140" mass="14878">MTGPWDIDPEQVPADRRTQVRRRRLRAVGLGLWGLFAGSVTVLLVSGTDDLTTGEIASLLGLTVGTALLAVVLGALALLVLRYLPSIVAQIVFTLAFLAVLSLVLPQLVSFALDEVSLFEGVPTETEQPIGELVESLLGE</sequence>
<keyword evidence="1" id="KW-1133">Transmembrane helix</keyword>
<protein>
    <submittedName>
        <fullName evidence="2">Uncharacterized protein</fullName>
    </submittedName>
</protein>
<dbReference type="GeneID" id="76630483"/>
<feature type="transmembrane region" description="Helical" evidence="1">
    <location>
        <begin position="87"/>
        <end position="109"/>
    </location>
</feature>
<feature type="transmembrane region" description="Helical" evidence="1">
    <location>
        <begin position="25"/>
        <end position="44"/>
    </location>
</feature>
<evidence type="ECO:0000313" key="3">
    <source>
        <dbReference type="Proteomes" id="UP001596445"/>
    </source>
</evidence>
<keyword evidence="1" id="KW-0472">Membrane</keyword>
<dbReference type="AlphaFoldDB" id="A0ABD5VYZ4"/>
<name>A0ABD5VYZ4_9EURY</name>
<proteinExistence type="predicted"/>
<feature type="transmembrane region" description="Helical" evidence="1">
    <location>
        <begin position="56"/>
        <end position="80"/>
    </location>
</feature>
<organism evidence="2 3">
    <name type="scientific">Halovenus salina</name>
    <dbReference type="NCBI Taxonomy" id="1510225"/>
    <lineage>
        <taxon>Archaea</taxon>
        <taxon>Methanobacteriati</taxon>
        <taxon>Methanobacteriota</taxon>
        <taxon>Stenosarchaea group</taxon>
        <taxon>Halobacteria</taxon>
        <taxon>Halobacteriales</taxon>
        <taxon>Haloarculaceae</taxon>
        <taxon>Halovenus</taxon>
    </lineage>
</organism>
<keyword evidence="1" id="KW-0812">Transmembrane</keyword>
<reference evidence="2 3" key="1">
    <citation type="journal article" date="2019" name="Int. J. Syst. Evol. Microbiol.">
        <title>The Global Catalogue of Microorganisms (GCM) 10K type strain sequencing project: providing services to taxonomists for standard genome sequencing and annotation.</title>
        <authorList>
            <consortium name="The Broad Institute Genomics Platform"/>
            <consortium name="The Broad Institute Genome Sequencing Center for Infectious Disease"/>
            <person name="Wu L."/>
            <person name="Ma J."/>
        </authorList>
    </citation>
    <scope>NUCLEOTIDE SEQUENCE [LARGE SCALE GENOMIC DNA]</scope>
    <source>
        <strain evidence="2 3">JCM 30072</strain>
    </source>
</reference>
<accession>A0ABD5VYZ4</accession>
<evidence type="ECO:0000256" key="1">
    <source>
        <dbReference type="SAM" id="Phobius"/>
    </source>
</evidence>
<keyword evidence="3" id="KW-1185">Reference proteome</keyword>
<dbReference type="Proteomes" id="UP001596445">
    <property type="component" value="Unassembled WGS sequence"/>
</dbReference>
<dbReference type="RefSeq" id="WP_267161188.1">
    <property type="nucleotide sequence ID" value="NZ_CP112972.1"/>
</dbReference>
<dbReference type="EMBL" id="JBHSZI010000001">
    <property type="protein sequence ID" value="MFC7058483.1"/>
    <property type="molecule type" value="Genomic_DNA"/>
</dbReference>
<evidence type="ECO:0000313" key="2">
    <source>
        <dbReference type="EMBL" id="MFC7058483.1"/>
    </source>
</evidence>
<gene>
    <name evidence="2" type="ORF">ACFQQG_10215</name>
</gene>